<reference evidence="4" key="1">
    <citation type="journal article" date="2019" name="Int. J. Syst. Evol. Microbiol.">
        <title>The Global Catalogue of Microorganisms (GCM) 10K type strain sequencing project: providing services to taxonomists for standard genome sequencing and annotation.</title>
        <authorList>
            <consortium name="The Broad Institute Genomics Platform"/>
            <consortium name="The Broad Institute Genome Sequencing Center for Infectious Disease"/>
            <person name="Wu L."/>
            <person name="Ma J."/>
        </authorList>
    </citation>
    <scope>NUCLEOTIDE SEQUENCE [LARGE SCALE GENOMIC DNA]</scope>
    <source>
        <strain evidence="4">CGMCC 4.1621</strain>
    </source>
</reference>
<dbReference type="PANTHER" id="PTHR30137:SF19">
    <property type="entry name" value="LUCIFERASE-LIKE MONOOXYGENASE"/>
    <property type="match status" value="1"/>
</dbReference>
<proteinExistence type="predicted"/>
<comment type="similarity">
    <text evidence="1">To bacterial alkanal monooxygenase alpha and beta chains.</text>
</comment>
<dbReference type="InterPro" id="IPR011251">
    <property type="entry name" value="Luciferase-like_dom"/>
</dbReference>
<evidence type="ECO:0000313" key="3">
    <source>
        <dbReference type="EMBL" id="MFC7060365.1"/>
    </source>
</evidence>
<dbReference type="RefSeq" id="WP_204706247.1">
    <property type="nucleotide sequence ID" value="NZ_JBHSZV010000004.1"/>
</dbReference>
<sequence>MILSVLDQSPISVGQFTEEALENTIALAEYTEFLGYYRYWLAEHHNTTGLASSSPEILISKIASVTNRIRVGSGGVLLPQYSPLKVAENFKVLQALFPGRIDLGLGRSPGGGKKTRSALTDGCDKPLSSFSRQVRELQQFLNNTIPKGHSYYGVSAKPATNSNPGLWILGLTERGARHAAVNGTGFTLGHFINPDQAMESITTYRKKFKASEGLKSPKVNVCVFVVCAETDQQAEELALSQDMWLLQVGKGLETRVQSVEEVKSYKFSTEDLRKIKYNRRRAIIGSPPTVFEQLRELSHTYDTDEFLIITNIYDFEAKKKSYQLIAEYVQEHDH</sequence>
<dbReference type="Gene3D" id="3.20.20.30">
    <property type="entry name" value="Luciferase-like domain"/>
    <property type="match status" value="1"/>
</dbReference>
<gene>
    <name evidence="3" type="ORF">ACFQIC_00580</name>
</gene>
<feature type="domain" description="Luciferase-like" evidence="2">
    <location>
        <begin position="6"/>
        <end position="300"/>
    </location>
</feature>
<evidence type="ECO:0000313" key="4">
    <source>
        <dbReference type="Proteomes" id="UP001596410"/>
    </source>
</evidence>
<dbReference type="EC" id="1.-.-.-" evidence="3"/>
<keyword evidence="3" id="KW-0560">Oxidoreductase</keyword>
<dbReference type="EMBL" id="JBHSZV010000004">
    <property type="protein sequence ID" value="MFC7060365.1"/>
    <property type="molecule type" value="Genomic_DNA"/>
</dbReference>
<name>A0ABW2EHR1_9BACI</name>
<dbReference type="InterPro" id="IPR050766">
    <property type="entry name" value="Bact_Lucif_Oxidored"/>
</dbReference>
<dbReference type="InterPro" id="IPR036661">
    <property type="entry name" value="Luciferase-like_sf"/>
</dbReference>
<evidence type="ECO:0000256" key="1">
    <source>
        <dbReference type="ARBA" id="ARBA00007789"/>
    </source>
</evidence>
<accession>A0ABW2EHR1</accession>
<dbReference type="InterPro" id="IPR019949">
    <property type="entry name" value="CmoO-like"/>
</dbReference>
<dbReference type="NCBIfam" id="TIGR03558">
    <property type="entry name" value="oxido_grp_1"/>
    <property type="match status" value="1"/>
</dbReference>
<evidence type="ECO:0000259" key="2">
    <source>
        <dbReference type="Pfam" id="PF00296"/>
    </source>
</evidence>
<dbReference type="Proteomes" id="UP001596410">
    <property type="component" value="Unassembled WGS sequence"/>
</dbReference>
<dbReference type="GO" id="GO:0016491">
    <property type="term" value="F:oxidoreductase activity"/>
    <property type="evidence" value="ECO:0007669"/>
    <property type="project" value="UniProtKB-KW"/>
</dbReference>
<keyword evidence="4" id="KW-1185">Reference proteome</keyword>
<dbReference type="PANTHER" id="PTHR30137">
    <property type="entry name" value="LUCIFERASE-LIKE MONOOXYGENASE"/>
    <property type="match status" value="1"/>
</dbReference>
<dbReference type="Pfam" id="PF00296">
    <property type="entry name" value="Bac_luciferase"/>
    <property type="match status" value="1"/>
</dbReference>
<dbReference type="SUPFAM" id="SSF51679">
    <property type="entry name" value="Bacterial luciferase-like"/>
    <property type="match status" value="1"/>
</dbReference>
<dbReference type="CDD" id="cd00347">
    <property type="entry name" value="Flavin_utilizing_monoxygenases"/>
    <property type="match status" value="1"/>
</dbReference>
<comment type="caution">
    <text evidence="3">The sequence shown here is derived from an EMBL/GenBank/DDBJ whole genome shotgun (WGS) entry which is preliminary data.</text>
</comment>
<organism evidence="3 4">
    <name type="scientific">Halobacillus seohaensis</name>
    <dbReference type="NCBI Taxonomy" id="447421"/>
    <lineage>
        <taxon>Bacteria</taxon>
        <taxon>Bacillati</taxon>
        <taxon>Bacillota</taxon>
        <taxon>Bacilli</taxon>
        <taxon>Bacillales</taxon>
        <taxon>Bacillaceae</taxon>
        <taxon>Halobacillus</taxon>
    </lineage>
</organism>
<protein>
    <submittedName>
        <fullName evidence="3">LLM class flavin-dependent oxidoreductase</fullName>
        <ecNumber evidence="3">1.-.-.-</ecNumber>
    </submittedName>
</protein>